<dbReference type="FunCoup" id="A0A2I4EBT0">
    <property type="interactions" value="1403"/>
</dbReference>
<dbReference type="Gramene" id="Jr01_08570_p1">
    <property type="protein sequence ID" value="cds.Jr01_08570_p1"/>
    <property type="gene ID" value="Jr01_08570"/>
</dbReference>
<dbReference type="OrthoDB" id="2021147at2759"/>
<feature type="region of interest" description="Disordered" evidence="1">
    <location>
        <begin position="1"/>
        <end position="24"/>
    </location>
</feature>
<name>A0A2I4EBT0_JUGRE</name>
<organism evidence="2 3">
    <name type="scientific">Juglans regia</name>
    <name type="common">English walnut</name>
    <dbReference type="NCBI Taxonomy" id="51240"/>
    <lineage>
        <taxon>Eukaryota</taxon>
        <taxon>Viridiplantae</taxon>
        <taxon>Streptophyta</taxon>
        <taxon>Embryophyta</taxon>
        <taxon>Tracheophyta</taxon>
        <taxon>Spermatophyta</taxon>
        <taxon>Magnoliopsida</taxon>
        <taxon>eudicotyledons</taxon>
        <taxon>Gunneridae</taxon>
        <taxon>Pentapetalae</taxon>
        <taxon>rosids</taxon>
        <taxon>fabids</taxon>
        <taxon>Fagales</taxon>
        <taxon>Juglandaceae</taxon>
        <taxon>Juglans</taxon>
    </lineage>
</organism>
<evidence type="ECO:0000313" key="2">
    <source>
        <dbReference type="Proteomes" id="UP000235220"/>
    </source>
</evidence>
<dbReference type="RefSeq" id="XP_018816856.1">
    <property type="nucleotide sequence ID" value="XM_018961311.2"/>
</dbReference>
<evidence type="ECO:0000313" key="3">
    <source>
        <dbReference type="RefSeq" id="XP_018816856.1"/>
    </source>
</evidence>
<dbReference type="KEGG" id="jre:108988165"/>
<dbReference type="PANTHER" id="PTHR47871:SF2">
    <property type="entry name" value="OS03G0221300 PROTEIN"/>
    <property type="match status" value="1"/>
</dbReference>
<feature type="region of interest" description="Disordered" evidence="1">
    <location>
        <begin position="38"/>
        <end position="58"/>
    </location>
</feature>
<keyword evidence="2" id="KW-1185">Reference proteome</keyword>
<dbReference type="Proteomes" id="UP000235220">
    <property type="component" value="Chromosome 1"/>
</dbReference>
<evidence type="ECO:0000256" key="1">
    <source>
        <dbReference type="SAM" id="MobiDB-lite"/>
    </source>
</evidence>
<proteinExistence type="predicted"/>
<dbReference type="AlphaFoldDB" id="A0A2I4EBT0"/>
<protein>
    <submittedName>
        <fullName evidence="3">Uncharacterized protein LOC108988165 isoform X1</fullName>
    </submittedName>
</protein>
<dbReference type="STRING" id="51240.A0A2I4EBT0"/>
<gene>
    <name evidence="3" type="primary">LOC108988165</name>
</gene>
<reference evidence="3" key="1">
    <citation type="submission" date="2025-08" db="UniProtKB">
        <authorList>
            <consortium name="RefSeq"/>
        </authorList>
    </citation>
    <scope>IDENTIFICATION</scope>
    <source>
        <tissue evidence="3">Leaves</tissue>
    </source>
</reference>
<sequence length="677" mass="75567">MAELSGSNVQSTNSESGIDELDHVPLTQRRKLLRENRQLLGSADPSPPVLEKGGENKSMPHVGVVFKEEEDGHCNSSQQIRCTGVEADVAGQDKLNVKACTLPKSQTLPVAPAKVKVEYFDNLLISSGNGINGLAAADVSVSIAQNEIPGDFVDDDLDHIALKERLRMLLSRKRLESTKPVQKGSSGGLLEILIQQFAEKEKKETHLVEEEPVSENQLCDNVESSASVFCSPLVNGSPDDITVESSVTNQYSWALTKSSDDMEIHASDSKCSSERMLAESNSCESQDCLPANRSSVHTSTSSTVVEVKVEPRDDLNLHITDWNARHNFYCNKLRLKNELELSDQLCGGEVDHKPLRDQMKMPTTLVEDSELNIARNIECLKKSVPSALGSSFIAPESTEPLCINRPRKRRKTATDSVETALEEDAPGLLKVLVDKGISVDEIKLYGEMENDEALDESFSEDSFAELEDVMSKIFSQRESCLKFAPIRCAKGARSSYCLACLFSLVEQTRYLQFRKWPVEWGWCRDLQSFIFVFKRHNRIVLERPEYGYATYFFEIVDSLPTDWQIKRLVTAMKLSNCGRLSVIENKALVVGEDLTKAEAQVLMEYGWVPNSGLGTMLNYCDRVVHDRKNEKDSSEWKSKIAKLLMDGYNGGSLVATNIPKKVEEYIGSQNPEIKLEF</sequence>
<dbReference type="GeneID" id="108988165"/>
<dbReference type="PANTHER" id="PTHR47871">
    <property type="entry name" value="NAC DOMAIN-CONTAINING PROTEIN 8"/>
    <property type="match status" value="1"/>
</dbReference>
<accession>A0A2I4EBT0</accession>
<feature type="compositionally biased region" description="Polar residues" evidence="1">
    <location>
        <begin position="1"/>
        <end position="16"/>
    </location>
</feature>